<dbReference type="PANTHER" id="PTHR43243">
    <property type="entry name" value="INNER MEMBRANE TRANSPORTER YGJI-RELATED"/>
    <property type="match status" value="1"/>
</dbReference>
<feature type="transmembrane region" description="Helical" evidence="5">
    <location>
        <begin position="193"/>
        <end position="212"/>
    </location>
</feature>
<dbReference type="GO" id="GO:0000064">
    <property type="term" value="F:L-ornithine transmembrane transporter activity"/>
    <property type="evidence" value="ECO:0007669"/>
    <property type="project" value="TreeGrafter"/>
</dbReference>
<feature type="transmembrane region" description="Helical" evidence="5">
    <location>
        <begin position="568"/>
        <end position="589"/>
    </location>
</feature>
<dbReference type="GO" id="GO:0015189">
    <property type="term" value="F:L-lysine transmembrane transporter activity"/>
    <property type="evidence" value="ECO:0007669"/>
    <property type="project" value="TreeGrafter"/>
</dbReference>
<evidence type="ECO:0000313" key="9">
    <source>
        <dbReference type="Proteomes" id="UP000790347"/>
    </source>
</evidence>
<feature type="transmembrane region" description="Helical" evidence="5">
    <location>
        <begin position="512"/>
        <end position="531"/>
    </location>
</feature>
<evidence type="ECO:0000313" key="8">
    <source>
        <dbReference type="EMBL" id="KAH9529521.1"/>
    </source>
</evidence>
<reference evidence="7" key="3">
    <citation type="journal article" date="2021" name="World Allergy Organ. J.">
        <title>Chromosome-level assembly of Dermatophagoides farinae genome and transcriptome reveals two novel allergens Der f 37 and Der f 39.</title>
        <authorList>
            <person name="Chen J."/>
            <person name="Cai Z."/>
            <person name="Fan D."/>
            <person name="Hu J."/>
            <person name="Hou Y."/>
            <person name="He Y."/>
            <person name="Zhang Z."/>
            <person name="Zhao Z."/>
            <person name="Gao P."/>
            <person name="Hu W."/>
            <person name="Sun J."/>
            <person name="Li J."/>
            <person name="Ji K."/>
        </authorList>
    </citation>
    <scope>NUCLEOTIDE SEQUENCE</scope>
    <source>
        <strain evidence="7">JKM2019</strain>
    </source>
</reference>
<feature type="transmembrane region" description="Helical" evidence="5">
    <location>
        <begin position="164"/>
        <end position="181"/>
    </location>
</feature>
<keyword evidence="4 5" id="KW-0472">Membrane</keyword>
<keyword evidence="3 5" id="KW-1133">Transmembrane helix</keyword>
<dbReference type="Pfam" id="PF13906">
    <property type="entry name" value="AA_permease_C"/>
    <property type="match status" value="1"/>
</dbReference>
<dbReference type="Pfam" id="PF13520">
    <property type="entry name" value="AA_permease_2"/>
    <property type="match status" value="1"/>
</dbReference>
<feature type="transmembrane region" description="Helical" evidence="5">
    <location>
        <begin position="372"/>
        <end position="393"/>
    </location>
</feature>
<evidence type="ECO:0000313" key="7">
    <source>
        <dbReference type="EMBL" id="KAH7642311.1"/>
    </source>
</evidence>
<reference evidence="8" key="4">
    <citation type="journal article" date="2022" name="Res Sq">
        <title>Comparative Genomics Reveals Insights into the Divergent Evolution of Astigmatic Mites and Household Pest Adaptations.</title>
        <authorList>
            <person name="Xiong Q."/>
            <person name="Wan A.T.-Y."/>
            <person name="Liu X.-Y."/>
            <person name="Fung C.S.-H."/>
            <person name="Xiao X."/>
            <person name="Malainual N."/>
            <person name="Hou J."/>
            <person name="Wang L."/>
            <person name="Wang M."/>
            <person name="Yang K."/>
            <person name="Cui Y."/>
            <person name="Leung E."/>
            <person name="Nong W."/>
            <person name="Shin S.-K."/>
            <person name="Au S."/>
            <person name="Jeong K.Y."/>
            <person name="Chew F.T."/>
            <person name="Hui J."/>
            <person name="Leung T.F."/>
            <person name="Tungtrongchitr A."/>
            <person name="Zhong N."/>
            <person name="Liu Z."/>
            <person name="Tsui S."/>
        </authorList>
    </citation>
    <scope>NUCLEOTIDE SEQUENCE</scope>
    <source>
        <strain evidence="8">Derf</strain>
        <tissue evidence="8">Whole organism</tissue>
    </source>
</reference>
<evidence type="ECO:0000256" key="5">
    <source>
        <dbReference type="SAM" id="Phobius"/>
    </source>
</evidence>
<feature type="transmembrane region" description="Helical" evidence="5">
    <location>
        <begin position="325"/>
        <end position="351"/>
    </location>
</feature>
<name>A0A922IFE4_DERFA</name>
<dbReference type="Gene3D" id="1.20.1740.10">
    <property type="entry name" value="Amino acid/polyamine transporter I"/>
    <property type="match status" value="2"/>
</dbReference>
<reference evidence="7" key="2">
    <citation type="submission" date="2020-06" db="EMBL/GenBank/DDBJ databases">
        <authorList>
            <person name="Ji K."/>
            <person name="Li J."/>
        </authorList>
    </citation>
    <scope>NUCLEOTIDE SEQUENCE</scope>
    <source>
        <strain evidence="7">JKM2019</strain>
        <tissue evidence="7">Whole body</tissue>
    </source>
</reference>
<feature type="domain" description="Cationic amino acid transporter C-terminal" evidence="6">
    <location>
        <begin position="541"/>
        <end position="591"/>
    </location>
</feature>
<dbReference type="Proteomes" id="UP000790347">
    <property type="component" value="Unassembled WGS sequence"/>
</dbReference>
<dbReference type="PIRSF" id="PIRSF006060">
    <property type="entry name" value="AA_transporter"/>
    <property type="match status" value="1"/>
</dbReference>
<evidence type="ECO:0000256" key="4">
    <source>
        <dbReference type="ARBA" id="ARBA00023136"/>
    </source>
</evidence>
<accession>A0A922IFE4</accession>
<feature type="transmembrane region" description="Helical" evidence="5">
    <location>
        <begin position="36"/>
        <end position="53"/>
    </location>
</feature>
<reference evidence="8" key="1">
    <citation type="submission" date="2013-05" db="EMBL/GenBank/DDBJ databases">
        <authorList>
            <person name="Yim A.K.Y."/>
            <person name="Chan T.F."/>
            <person name="Ji K.M."/>
            <person name="Liu X.Y."/>
            <person name="Zhou J.W."/>
            <person name="Li R.Q."/>
            <person name="Yang K.Y."/>
            <person name="Li J."/>
            <person name="Li M."/>
            <person name="Law P.T.W."/>
            <person name="Wu Y.L."/>
            <person name="Cai Z.L."/>
            <person name="Qin H."/>
            <person name="Bao Y."/>
            <person name="Leung R.K.K."/>
            <person name="Ng P.K.S."/>
            <person name="Zou J."/>
            <person name="Zhong X.J."/>
            <person name="Ran P.X."/>
            <person name="Zhong N.S."/>
            <person name="Liu Z.G."/>
            <person name="Tsui S.K.W."/>
        </authorList>
    </citation>
    <scope>NUCLEOTIDE SEQUENCE</scope>
    <source>
        <strain evidence="8">Derf</strain>
        <tissue evidence="8">Whole organism</tissue>
    </source>
</reference>
<keyword evidence="9" id="KW-1185">Reference proteome</keyword>
<feature type="transmembrane region" description="Helical" evidence="5">
    <location>
        <begin position="543"/>
        <end position="562"/>
    </location>
</feature>
<feature type="transmembrane region" description="Helical" evidence="5">
    <location>
        <begin position="399"/>
        <end position="418"/>
    </location>
</feature>
<evidence type="ECO:0000256" key="3">
    <source>
        <dbReference type="ARBA" id="ARBA00022989"/>
    </source>
</evidence>
<dbReference type="GO" id="GO:0005886">
    <property type="term" value="C:plasma membrane"/>
    <property type="evidence" value="ECO:0007669"/>
    <property type="project" value="TreeGrafter"/>
</dbReference>
<feature type="transmembrane region" description="Helical" evidence="5">
    <location>
        <begin position="232"/>
        <end position="257"/>
    </location>
</feature>
<feature type="transmembrane region" description="Helical" evidence="5">
    <location>
        <begin position="65"/>
        <end position="84"/>
    </location>
</feature>
<sequence>MIFLRNFIKSLLRRKRIDSSQISNTRLDRCLTTLDLSALGIGSTLGLGIYVLAGDVASRTSGPAVTISFFIAAIASVFAGLCYAEFGARVPKAGSAYVYSYVTVGEFMAFVIGWNLVLEYVIGTASVARGYSNYVDSLVNGTVQANLRYYMPIDVPGLSAYPDFLAFLITFSLTIMLVIGVKESTRFNSVFTGINLLVVLFVVIAGSFHIDFHNWNLSKDEVPENAGKGGFMPYGFSGMMSGAATCFYAFIGFDVIATTGEEAKNPQRSIPISIVLSLLFVFLAYFGISAVQTLMLPYYLQTEEITKGAPLPYVFEYVGWPVAKWIISIGALTGLSTSLLGAMFPLPRVLYSMASDGVIFRSFADINPRTKTPILATLISGIFAGAMAALFDVKELADMMSIGTLLAYTLVSISVLILRFSHEIDNIDDDINRNITVEMKPLRSKYQNSDEKFDNRSWCAKLFNTDRMKEASAQTSRISTNLVMFITTVLIIFDALLVYLEDRLVELETNSFIIILAIFIVLVFSIISLAMQPRSTKKLSFQVPWVPLIPILSMFVNFYLMFKLSTTTWIRFAIWMAIGLSIYFFYGIWHSNERSRRYEARQNSAN</sequence>
<feature type="transmembrane region" description="Helical" evidence="5">
    <location>
        <begin position="478"/>
        <end position="500"/>
    </location>
</feature>
<gene>
    <name evidence="8" type="primary">SLC7A1_1</name>
    <name evidence="8" type="ORF">DERF_003401</name>
    <name evidence="7" type="ORF">HUG17_5356</name>
</gene>
<keyword evidence="2 5" id="KW-0812">Transmembrane</keyword>
<dbReference type="GO" id="GO:0097638">
    <property type="term" value="P:L-arginine import across plasma membrane"/>
    <property type="evidence" value="ECO:0007669"/>
    <property type="project" value="TreeGrafter"/>
</dbReference>
<comment type="caution">
    <text evidence="8">The sequence shown here is derived from an EMBL/GenBank/DDBJ whole genome shotgun (WGS) entry which is preliminary data.</text>
</comment>
<organism evidence="8 9">
    <name type="scientific">Dermatophagoides farinae</name>
    <name type="common">American house dust mite</name>
    <dbReference type="NCBI Taxonomy" id="6954"/>
    <lineage>
        <taxon>Eukaryota</taxon>
        <taxon>Metazoa</taxon>
        <taxon>Ecdysozoa</taxon>
        <taxon>Arthropoda</taxon>
        <taxon>Chelicerata</taxon>
        <taxon>Arachnida</taxon>
        <taxon>Acari</taxon>
        <taxon>Acariformes</taxon>
        <taxon>Sarcoptiformes</taxon>
        <taxon>Astigmata</taxon>
        <taxon>Psoroptidia</taxon>
        <taxon>Analgoidea</taxon>
        <taxon>Pyroglyphidae</taxon>
        <taxon>Dermatophagoidinae</taxon>
        <taxon>Dermatophagoides</taxon>
    </lineage>
</organism>
<dbReference type="EMBL" id="SDOV01000004">
    <property type="protein sequence ID" value="KAH7642311.1"/>
    <property type="molecule type" value="Genomic_DNA"/>
</dbReference>
<comment type="subcellular location">
    <subcellularLocation>
        <location evidence="1">Membrane</location>
        <topology evidence="1">Multi-pass membrane protein</topology>
    </subcellularLocation>
</comment>
<feature type="transmembrane region" description="Helical" evidence="5">
    <location>
        <begin position="96"/>
        <end position="117"/>
    </location>
</feature>
<evidence type="ECO:0000256" key="1">
    <source>
        <dbReference type="ARBA" id="ARBA00004141"/>
    </source>
</evidence>
<protein>
    <submittedName>
        <fullName evidence="7 8">High affinity cationic amino acid transporter 1</fullName>
    </submittedName>
</protein>
<evidence type="ECO:0000259" key="6">
    <source>
        <dbReference type="Pfam" id="PF13906"/>
    </source>
</evidence>
<proteinExistence type="predicted"/>
<dbReference type="Proteomes" id="UP000828236">
    <property type="component" value="Unassembled WGS sequence"/>
</dbReference>
<dbReference type="FunFam" id="1.20.1740.10:FF:000010">
    <property type="entry name" value="probable cationic amino acid transporter"/>
    <property type="match status" value="1"/>
</dbReference>
<dbReference type="AlphaFoldDB" id="A0A922IFE4"/>
<dbReference type="OrthoDB" id="3900342at2759"/>
<dbReference type="EMBL" id="ASGP02000001">
    <property type="protein sequence ID" value="KAH9529521.1"/>
    <property type="molecule type" value="Genomic_DNA"/>
</dbReference>
<dbReference type="GO" id="GO:0061459">
    <property type="term" value="F:L-arginine transmembrane transporter activity"/>
    <property type="evidence" value="ECO:0007669"/>
    <property type="project" value="TreeGrafter"/>
</dbReference>
<feature type="transmembrane region" description="Helical" evidence="5">
    <location>
        <begin position="269"/>
        <end position="288"/>
    </location>
</feature>
<dbReference type="PANTHER" id="PTHR43243:SF105">
    <property type="entry name" value="CATIONIC AMINO ACID TRANSPORTER C-TERMINAL DOMAIN-CONTAINING PROTEIN"/>
    <property type="match status" value="1"/>
</dbReference>
<dbReference type="InterPro" id="IPR002293">
    <property type="entry name" value="AA/rel_permease1"/>
</dbReference>
<dbReference type="InterPro" id="IPR029485">
    <property type="entry name" value="CAT_C"/>
</dbReference>
<evidence type="ECO:0000256" key="2">
    <source>
        <dbReference type="ARBA" id="ARBA00022692"/>
    </source>
</evidence>